<dbReference type="WBParaSite" id="PS1159_v2.g10435.t1">
    <property type="protein sequence ID" value="PS1159_v2.g10435.t1"/>
    <property type="gene ID" value="PS1159_v2.g10435"/>
</dbReference>
<name>A0AC35EVK2_9BILA</name>
<evidence type="ECO:0000313" key="2">
    <source>
        <dbReference type="WBParaSite" id="PS1159_v2.g10435.t1"/>
    </source>
</evidence>
<dbReference type="Proteomes" id="UP000887580">
    <property type="component" value="Unplaced"/>
</dbReference>
<reference evidence="2" key="1">
    <citation type="submission" date="2022-11" db="UniProtKB">
        <authorList>
            <consortium name="WormBaseParasite"/>
        </authorList>
    </citation>
    <scope>IDENTIFICATION</scope>
</reference>
<accession>A0AC35EVK2</accession>
<proteinExistence type="predicted"/>
<organism evidence="1 2">
    <name type="scientific">Panagrolaimus sp. PS1159</name>
    <dbReference type="NCBI Taxonomy" id="55785"/>
    <lineage>
        <taxon>Eukaryota</taxon>
        <taxon>Metazoa</taxon>
        <taxon>Ecdysozoa</taxon>
        <taxon>Nematoda</taxon>
        <taxon>Chromadorea</taxon>
        <taxon>Rhabditida</taxon>
        <taxon>Tylenchina</taxon>
        <taxon>Panagrolaimomorpha</taxon>
        <taxon>Panagrolaimoidea</taxon>
        <taxon>Panagrolaimidae</taxon>
        <taxon>Panagrolaimus</taxon>
    </lineage>
</organism>
<protein>
    <submittedName>
        <fullName evidence="2">Uncharacterized protein</fullName>
    </submittedName>
</protein>
<evidence type="ECO:0000313" key="1">
    <source>
        <dbReference type="Proteomes" id="UP000887580"/>
    </source>
</evidence>
<sequence length="147" mass="16909">MKPMVFGGIFEHENIFSENKRCADGFDEYPFFNNLKICLGQYDFNVLKKGVIFDGMRSCHDEDQSCGPGLNRILLTTIDNCPYYQCANIAFADAVESHQGLLKPPYIDRDLAMSKTRYSYRHELEELENDDDWIFSEEGDRVGKIAS</sequence>